<keyword evidence="2" id="KW-1185">Reference proteome</keyword>
<dbReference type="PANTHER" id="PTHR12280:SF34">
    <property type="entry name" value="PANTOTHENATE KINASE 1"/>
    <property type="match status" value="1"/>
</dbReference>
<dbReference type="Pfam" id="PF03630">
    <property type="entry name" value="Fumble"/>
    <property type="match status" value="1"/>
</dbReference>
<evidence type="ECO:0000313" key="1">
    <source>
        <dbReference type="EMBL" id="KAK9020612.1"/>
    </source>
</evidence>
<dbReference type="SUPFAM" id="SSF53067">
    <property type="entry name" value="Actin-like ATPase domain"/>
    <property type="match status" value="1"/>
</dbReference>
<organism evidence="1 2">
    <name type="scientific">Hibiscus sabdariffa</name>
    <name type="common">roselle</name>
    <dbReference type="NCBI Taxonomy" id="183260"/>
    <lineage>
        <taxon>Eukaryota</taxon>
        <taxon>Viridiplantae</taxon>
        <taxon>Streptophyta</taxon>
        <taxon>Embryophyta</taxon>
        <taxon>Tracheophyta</taxon>
        <taxon>Spermatophyta</taxon>
        <taxon>Magnoliopsida</taxon>
        <taxon>eudicotyledons</taxon>
        <taxon>Gunneridae</taxon>
        <taxon>Pentapetalae</taxon>
        <taxon>rosids</taxon>
        <taxon>malvids</taxon>
        <taxon>Malvales</taxon>
        <taxon>Malvaceae</taxon>
        <taxon>Malvoideae</taxon>
        <taxon>Hibiscus</taxon>
    </lineage>
</organism>
<name>A0ABR2S611_9ROSI</name>
<sequence>MDKVAHFTTINSGDLPTNLHITFNKDGTLLAVIESENKIKIFVTAYGIWLLNALVSYFVDIYDALRKGVINLSSSNQSFYPIMLVHWKEFVVSMTFALEKFFDKLYLEDFTRRILSDLDRVAVREVMTNEDIIHDICVIPSNSEKLPWLLKKPPDIIINNDEGELILHTDLEKHITNAMDSHQLLQFTNVLLGGISIFYESFNETPDDKEIEIVVVPTCVFLLQVTLKTLSIDRSISVLVDRTEFVSLLGRLGTFFTFDPEMLDVSLDKKDEMEYFVTGANFLLKTVHQEAFTYLDGHKKFLQINPHDLYPCLLINIGSGVSMIKVDGKDGVKT</sequence>
<comment type="caution">
    <text evidence="1">The sequence shown here is derived from an EMBL/GenBank/DDBJ whole genome shotgun (WGS) entry which is preliminary data.</text>
</comment>
<gene>
    <name evidence="1" type="ORF">V6N11_010631</name>
</gene>
<evidence type="ECO:0000313" key="2">
    <source>
        <dbReference type="Proteomes" id="UP001396334"/>
    </source>
</evidence>
<dbReference type="EMBL" id="JBBPBN010000016">
    <property type="protein sequence ID" value="KAK9020612.1"/>
    <property type="molecule type" value="Genomic_DNA"/>
</dbReference>
<accession>A0ABR2S611</accession>
<protein>
    <submittedName>
        <fullName evidence="1">Uncharacterized protein</fullName>
    </submittedName>
</protein>
<proteinExistence type="predicted"/>
<dbReference type="InterPro" id="IPR043129">
    <property type="entry name" value="ATPase_NBD"/>
</dbReference>
<reference evidence="1 2" key="1">
    <citation type="journal article" date="2024" name="G3 (Bethesda)">
        <title>Genome assembly of Hibiscus sabdariffa L. provides insights into metabolisms of medicinal natural products.</title>
        <authorList>
            <person name="Kim T."/>
        </authorList>
    </citation>
    <scope>NUCLEOTIDE SEQUENCE [LARGE SCALE GENOMIC DNA]</scope>
    <source>
        <strain evidence="1">TK-2024</strain>
        <tissue evidence="1">Old leaves</tissue>
    </source>
</reference>
<dbReference type="PANTHER" id="PTHR12280">
    <property type="entry name" value="PANTOTHENATE KINASE"/>
    <property type="match status" value="1"/>
</dbReference>
<dbReference type="Gene3D" id="3.30.420.510">
    <property type="match status" value="1"/>
</dbReference>
<dbReference type="InterPro" id="IPR004567">
    <property type="entry name" value="Type_II_PanK"/>
</dbReference>
<dbReference type="Proteomes" id="UP001396334">
    <property type="component" value="Unassembled WGS sequence"/>
</dbReference>